<evidence type="ECO:0000256" key="4">
    <source>
        <dbReference type="ARBA" id="ARBA00022989"/>
    </source>
</evidence>
<feature type="transmembrane region" description="Helical" evidence="6">
    <location>
        <begin position="268"/>
        <end position="291"/>
    </location>
</feature>
<dbReference type="PANTHER" id="PTHR21716:SF4">
    <property type="entry name" value="TRANSMEMBRANE PROTEIN 245"/>
    <property type="match status" value="1"/>
</dbReference>
<gene>
    <name evidence="7" type="ORF">LMG6000_05630</name>
</gene>
<protein>
    <submittedName>
        <fullName evidence="7">Transport protein</fullName>
    </submittedName>
</protein>
<comment type="subcellular location">
    <subcellularLocation>
        <location evidence="1">Membrane</location>
        <topology evidence="1">Multi-pass membrane protein</topology>
    </subcellularLocation>
</comment>
<evidence type="ECO:0000256" key="5">
    <source>
        <dbReference type="ARBA" id="ARBA00023136"/>
    </source>
</evidence>
<keyword evidence="4 6" id="KW-1133">Transmembrane helix</keyword>
<evidence type="ECO:0000256" key="2">
    <source>
        <dbReference type="ARBA" id="ARBA00009773"/>
    </source>
</evidence>
<proteinExistence type="inferred from homology"/>
<dbReference type="EMBL" id="CADILH010000012">
    <property type="protein sequence ID" value="CAB3938004.1"/>
    <property type="molecule type" value="Genomic_DNA"/>
</dbReference>
<reference evidence="7 8" key="1">
    <citation type="submission" date="2020-04" db="EMBL/GenBank/DDBJ databases">
        <authorList>
            <person name="De Canck E."/>
        </authorList>
    </citation>
    <scope>NUCLEOTIDE SEQUENCE [LARGE SCALE GENOMIC DNA]</scope>
    <source>
        <strain evidence="7 8">LMG 6000</strain>
    </source>
</reference>
<dbReference type="InterPro" id="IPR002549">
    <property type="entry name" value="AI-2E-like"/>
</dbReference>
<keyword evidence="3 6" id="KW-0812">Transmembrane</keyword>
<feature type="transmembrane region" description="Helical" evidence="6">
    <location>
        <begin position="9"/>
        <end position="26"/>
    </location>
</feature>
<feature type="transmembrane region" description="Helical" evidence="6">
    <location>
        <begin position="217"/>
        <end position="234"/>
    </location>
</feature>
<keyword evidence="8" id="KW-1185">Reference proteome</keyword>
<evidence type="ECO:0000256" key="1">
    <source>
        <dbReference type="ARBA" id="ARBA00004141"/>
    </source>
</evidence>
<evidence type="ECO:0000313" key="7">
    <source>
        <dbReference type="EMBL" id="CAB3938004.1"/>
    </source>
</evidence>
<dbReference type="AlphaFoldDB" id="A0A6S7FM29"/>
<feature type="transmembrane region" description="Helical" evidence="6">
    <location>
        <begin position="311"/>
        <end position="343"/>
    </location>
</feature>
<accession>A0A6S7FM29</accession>
<evidence type="ECO:0000256" key="6">
    <source>
        <dbReference type="SAM" id="Phobius"/>
    </source>
</evidence>
<feature type="transmembrane region" description="Helical" evidence="6">
    <location>
        <begin position="63"/>
        <end position="85"/>
    </location>
</feature>
<comment type="similarity">
    <text evidence="2">Belongs to the autoinducer-2 exporter (AI-2E) (TC 2.A.86) family.</text>
</comment>
<sequence length="365" mass="39493">MERANLKNRAFILALAIITLVFGWLLRPFYAAIFWAAALAILFWPIYERILSWMPRKPGTASLLSLLTCTLLLVVPLVLIAASAAQEIGQLYERFLSDGGSGLEARMERIADGAPPWLWQGLERLGLGPFDSVRGQAIRAFEQLLQFLASHAVAFGQDTLQLLANFVLMLYLLFFAFRDGTLLTERLRDTLPLDRSYLGELGHRFETMIKATIKGNLMVAGIQGAIGGILFWALGIQGAVLWGVVMAVLSLVPVLGAWLVWGPVALYLLATGAVFKAAVMAVIGAGVIGLIDNLLRPILVGKEARMPDYLVLLSTLGGLSLFGLTGFVAGPVVAAMFMAIWSLSVGENNGQKREALSVPLLPSDG</sequence>
<keyword evidence="5 6" id="KW-0472">Membrane</keyword>
<dbReference type="Proteomes" id="UP000494183">
    <property type="component" value="Unassembled WGS sequence"/>
</dbReference>
<evidence type="ECO:0000256" key="3">
    <source>
        <dbReference type="ARBA" id="ARBA00022692"/>
    </source>
</evidence>
<feature type="transmembrane region" description="Helical" evidence="6">
    <location>
        <begin position="32"/>
        <end position="51"/>
    </location>
</feature>
<organism evidence="7 8">
    <name type="scientific">Achromobacter insolitus</name>
    <dbReference type="NCBI Taxonomy" id="217204"/>
    <lineage>
        <taxon>Bacteria</taxon>
        <taxon>Pseudomonadati</taxon>
        <taxon>Pseudomonadota</taxon>
        <taxon>Betaproteobacteria</taxon>
        <taxon>Burkholderiales</taxon>
        <taxon>Alcaligenaceae</taxon>
        <taxon>Achromobacter</taxon>
    </lineage>
</organism>
<feature type="transmembrane region" description="Helical" evidence="6">
    <location>
        <begin position="240"/>
        <end position="261"/>
    </location>
</feature>
<dbReference type="Pfam" id="PF01594">
    <property type="entry name" value="AI-2E_transport"/>
    <property type="match status" value="1"/>
</dbReference>
<dbReference type="PANTHER" id="PTHR21716">
    <property type="entry name" value="TRANSMEMBRANE PROTEIN"/>
    <property type="match status" value="1"/>
</dbReference>
<feature type="transmembrane region" description="Helical" evidence="6">
    <location>
        <begin position="160"/>
        <end position="177"/>
    </location>
</feature>
<dbReference type="GO" id="GO:0016020">
    <property type="term" value="C:membrane"/>
    <property type="evidence" value="ECO:0007669"/>
    <property type="project" value="UniProtKB-SubCell"/>
</dbReference>
<name>A0A6S7FM29_9BURK</name>
<evidence type="ECO:0000313" key="8">
    <source>
        <dbReference type="Proteomes" id="UP000494183"/>
    </source>
</evidence>